<feature type="transmembrane region" description="Helical" evidence="1">
    <location>
        <begin position="28"/>
        <end position="46"/>
    </location>
</feature>
<gene>
    <name evidence="2" type="ORF">AXX12_11185</name>
</gene>
<comment type="caution">
    <text evidence="2">The sequence shown here is derived from an EMBL/GenBank/DDBJ whole genome shotgun (WGS) entry which is preliminary data.</text>
</comment>
<dbReference type="AlphaFoldDB" id="A0A154BPA3"/>
<proteinExistence type="predicted"/>
<organism evidence="2 3">
    <name type="scientific">Anaerosporomusa subterranea</name>
    <dbReference type="NCBI Taxonomy" id="1794912"/>
    <lineage>
        <taxon>Bacteria</taxon>
        <taxon>Bacillati</taxon>
        <taxon>Bacillota</taxon>
        <taxon>Negativicutes</taxon>
        <taxon>Acetonemataceae</taxon>
        <taxon>Anaerosporomusa</taxon>
    </lineage>
</organism>
<keyword evidence="3" id="KW-1185">Reference proteome</keyword>
<accession>A0A154BPA3</accession>
<dbReference type="Proteomes" id="UP000076268">
    <property type="component" value="Unassembled WGS sequence"/>
</dbReference>
<evidence type="ECO:0000313" key="3">
    <source>
        <dbReference type="Proteomes" id="UP000076268"/>
    </source>
</evidence>
<keyword evidence="1" id="KW-0472">Membrane</keyword>
<evidence type="ECO:0000256" key="1">
    <source>
        <dbReference type="SAM" id="Phobius"/>
    </source>
</evidence>
<keyword evidence="1" id="KW-1133">Transmembrane helix</keyword>
<sequence length="96" mass="10923">MNIFPPTSLASSLLAMLGLVLGLRKSRVWFLLSALAGFLLLLHMHHDRYGQTVHRRLGARKADEVEVTKASLSQIRDKYADNSEWRTRHIKEDPGI</sequence>
<keyword evidence="1" id="KW-0812">Transmembrane</keyword>
<evidence type="ECO:0000313" key="2">
    <source>
        <dbReference type="EMBL" id="KYZ75762.1"/>
    </source>
</evidence>
<name>A0A154BPA3_ANASB</name>
<dbReference type="STRING" id="1794912.AXX12_11185"/>
<protein>
    <submittedName>
        <fullName evidence="2">Uncharacterized protein</fullName>
    </submittedName>
</protein>
<reference evidence="2 3" key="1">
    <citation type="submission" date="2016-02" db="EMBL/GenBank/DDBJ databases">
        <title>Anaerosporomusa subterraneum gen. nov., sp. nov., a spore-forming obligate anaerobe isolated from saprolite.</title>
        <authorList>
            <person name="Choi J.K."/>
            <person name="Shah M."/>
            <person name="Yee N."/>
        </authorList>
    </citation>
    <scope>NUCLEOTIDE SEQUENCE [LARGE SCALE GENOMIC DNA]</scope>
    <source>
        <strain evidence="2 3">RU4</strain>
    </source>
</reference>
<dbReference type="RefSeq" id="WP_066243510.1">
    <property type="nucleotide sequence ID" value="NZ_LSGP01000020.1"/>
</dbReference>
<dbReference type="EMBL" id="LSGP01000020">
    <property type="protein sequence ID" value="KYZ75762.1"/>
    <property type="molecule type" value="Genomic_DNA"/>
</dbReference>
<feature type="transmembrane region" description="Helical" evidence="1">
    <location>
        <begin position="6"/>
        <end position="23"/>
    </location>
</feature>